<evidence type="ECO:0000256" key="4">
    <source>
        <dbReference type="ARBA" id="ARBA00022475"/>
    </source>
</evidence>
<dbReference type="Proteomes" id="UP000244890">
    <property type="component" value="Chromosome"/>
</dbReference>
<evidence type="ECO:0000256" key="8">
    <source>
        <dbReference type="RuleBase" id="RU363041"/>
    </source>
</evidence>
<evidence type="ECO:0000256" key="6">
    <source>
        <dbReference type="ARBA" id="ARBA00022989"/>
    </source>
</evidence>
<dbReference type="Pfam" id="PF01925">
    <property type="entry name" value="TauE"/>
    <property type="match status" value="1"/>
</dbReference>
<dbReference type="RefSeq" id="WP_108911398.1">
    <property type="nucleotide sequence ID" value="NZ_CP021886.1"/>
</dbReference>
<organism evidence="9 10">
    <name type="scientific">Helicobacter apodemus</name>
    <dbReference type="NCBI Taxonomy" id="135569"/>
    <lineage>
        <taxon>Bacteria</taxon>
        <taxon>Pseudomonadati</taxon>
        <taxon>Campylobacterota</taxon>
        <taxon>Epsilonproteobacteria</taxon>
        <taxon>Campylobacterales</taxon>
        <taxon>Helicobacteraceae</taxon>
        <taxon>Helicobacter</taxon>
    </lineage>
</organism>
<evidence type="ECO:0000256" key="3">
    <source>
        <dbReference type="ARBA" id="ARBA00022448"/>
    </source>
</evidence>
<keyword evidence="3" id="KW-0813">Transport</keyword>
<evidence type="ECO:0000256" key="5">
    <source>
        <dbReference type="ARBA" id="ARBA00022692"/>
    </source>
</evidence>
<feature type="transmembrane region" description="Helical" evidence="8">
    <location>
        <begin position="188"/>
        <end position="210"/>
    </location>
</feature>
<feature type="transmembrane region" description="Helical" evidence="8">
    <location>
        <begin position="6"/>
        <end position="26"/>
    </location>
</feature>
<accession>A0A2U8FFV4</accession>
<proteinExistence type="inferred from homology"/>
<comment type="similarity">
    <text evidence="2 8">Belongs to the 4-toluene sulfonate uptake permease (TSUP) (TC 2.A.102) family.</text>
</comment>
<dbReference type="KEGG" id="had:CDV25_07350"/>
<keyword evidence="6 8" id="KW-1133">Transmembrane helix</keyword>
<feature type="transmembrane region" description="Helical" evidence="8">
    <location>
        <begin position="230"/>
        <end position="248"/>
    </location>
</feature>
<keyword evidence="4 8" id="KW-1003">Cell membrane</keyword>
<feature type="transmembrane region" description="Helical" evidence="8">
    <location>
        <begin position="157"/>
        <end position="176"/>
    </location>
</feature>
<dbReference type="EMBL" id="CP021886">
    <property type="protein sequence ID" value="AWI34597.1"/>
    <property type="molecule type" value="Genomic_DNA"/>
</dbReference>
<dbReference type="InterPro" id="IPR002781">
    <property type="entry name" value="TM_pro_TauE-like"/>
</dbReference>
<evidence type="ECO:0000313" key="10">
    <source>
        <dbReference type="Proteomes" id="UP000244890"/>
    </source>
</evidence>
<comment type="subcellular location">
    <subcellularLocation>
        <location evidence="1 8">Cell membrane</location>
        <topology evidence="1 8">Multi-pass membrane protein</topology>
    </subcellularLocation>
</comment>
<protein>
    <recommendedName>
        <fullName evidence="8">Probable membrane transporter protein</fullName>
    </recommendedName>
</protein>
<evidence type="ECO:0000256" key="2">
    <source>
        <dbReference type="ARBA" id="ARBA00009142"/>
    </source>
</evidence>
<feature type="transmembrane region" description="Helical" evidence="8">
    <location>
        <begin position="77"/>
        <end position="96"/>
    </location>
</feature>
<name>A0A2U8FFV4_9HELI</name>
<reference evidence="9 10" key="1">
    <citation type="submission" date="2017-06" db="EMBL/GenBank/DDBJ databases">
        <title>Complete genome of Helicobacter apodemus.</title>
        <authorList>
            <person name="Cho S."/>
        </authorList>
    </citation>
    <scope>NUCLEOTIDE SEQUENCE [LARGE SCALE GENOMIC DNA]</scope>
    <source>
        <strain evidence="10">SNUVETPUB-15-01</strain>
    </source>
</reference>
<evidence type="ECO:0000256" key="7">
    <source>
        <dbReference type="ARBA" id="ARBA00023136"/>
    </source>
</evidence>
<evidence type="ECO:0000313" key="9">
    <source>
        <dbReference type="EMBL" id="AWI34597.1"/>
    </source>
</evidence>
<dbReference type="AlphaFoldDB" id="A0A2U8FFV4"/>
<dbReference type="GO" id="GO:0005886">
    <property type="term" value="C:plasma membrane"/>
    <property type="evidence" value="ECO:0007669"/>
    <property type="project" value="UniProtKB-SubCell"/>
</dbReference>
<dbReference type="PANTHER" id="PTHR30269">
    <property type="entry name" value="TRANSMEMBRANE PROTEIN YFCA"/>
    <property type="match status" value="1"/>
</dbReference>
<sequence length="252" mass="27370">MFEMEISILLLLFSVALIGGFIDSIAGGGGSITLPTLLFAGVSPLEALATNKLQSSFGSFSATRHFYKKGYFSLKQCLPYAILVFVFSAFGTLSVQFINTDFLSKFLPFLIMVFGFYFLFSPKITEEQRAVRFHKGFFLLSLAGIGFYDGFFGPGTGSFLILALVALAGFGLTQSLAQAKLYNFSTNLASLIFFALGGNMLWGIGFIMAIGQIIGANLGSRAAIKYGIKLIKPLIVVISFTMALKLFYEQLG</sequence>
<gene>
    <name evidence="9" type="ORF">CDV25_07350</name>
</gene>
<evidence type="ECO:0000256" key="1">
    <source>
        <dbReference type="ARBA" id="ARBA00004651"/>
    </source>
</evidence>
<dbReference type="OrthoDB" id="554695at2"/>
<dbReference type="InterPro" id="IPR052017">
    <property type="entry name" value="TSUP"/>
</dbReference>
<dbReference type="PANTHER" id="PTHR30269:SF0">
    <property type="entry name" value="MEMBRANE TRANSPORTER PROTEIN YFCA-RELATED"/>
    <property type="match status" value="1"/>
</dbReference>
<feature type="transmembrane region" description="Helical" evidence="8">
    <location>
        <begin position="102"/>
        <end position="120"/>
    </location>
</feature>
<feature type="transmembrane region" description="Helical" evidence="8">
    <location>
        <begin position="132"/>
        <end position="151"/>
    </location>
</feature>
<keyword evidence="7 8" id="KW-0472">Membrane</keyword>
<keyword evidence="5 8" id="KW-0812">Transmembrane</keyword>